<evidence type="ECO:0000313" key="1">
    <source>
        <dbReference type="EMBL" id="WGH20806.1"/>
    </source>
</evidence>
<proteinExistence type="predicted"/>
<accession>A0AAF0GG91</accession>
<name>A0AAF0GG91_9CAUD</name>
<reference evidence="1" key="1">
    <citation type="submission" date="2023-03" db="EMBL/GenBank/DDBJ databases">
        <authorList>
            <person name="Adamson A.J."/>
            <person name="Baker B.A."/>
            <person name="Galadyk N."/>
            <person name="Joshi D.H."/>
            <person name="Kistler H.E."/>
            <person name="Roberts S.M."/>
            <person name="Saint K.A."/>
            <person name="Sunnen C.N."/>
            <person name="Garlena R.A."/>
            <person name="Russell D.A."/>
            <person name="Pope W.H."/>
            <person name="Jacobs-Sera D."/>
            <person name="Hatfull G.F."/>
        </authorList>
    </citation>
    <scope>NUCLEOTIDE SEQUENCE</scope>
</reference>
<gene>
    <name evidence="1" type="primary">23</name>
</gene>
<dbReference type="Proteomes" id="UP001243276">
    <property type="component" value="Segment"/>
</dbReference>
<dbReference type="GeneID" id="80560576"/>
<evidence type="ECO:0000313" key="2">
    <source>
        <dbReference type="Proteomes" id="UP001243276"/>
    </source>
</evidence>
<organism evidence="1 2">
    <name type="scientific">Gordonia phage Commandaria</name>
    <dbReference type="NCBI Taxonomy" id="3038364"/>
    <lineage>
        <taxon>Viruses</taxon>
        <taxon>Duplodnaviria</taxon>
        <taxon>Heunggongvirae</taxon>
        <taxon>Uroviricota</taxon>
        <taxon>Caudoviricetes</taxon>
        <taxon>Zierdtviridae</taxon>
        <taxon>Emilbogenvirinae</taxon>
        <taxon>Commandariavirus</taxon>
        <taxon>Commandariavirus commandaria</taxon>
    </lineage>
</organism>
<dbReference type="RefSeq" id="YP_010842813.1">
    <property type="nucleotide sequence ID" value="NC_079146.1"/>
</dbReference>
<dbReference type="EMBL" id="OQ709208">
    <property type="protein sequence ID" value="WGH20806.1"/>
    <property type="molecule type" value="Genomic_DNA"/>
</dbReference>
<sequence>MATNFGTVFPTRSAAEWRSLNPLLKEGQGAYEADTGALKIGDGTNVYADLPYFIGAVAELSDAQIEGLGLVTEEEAGTRYAPKTGGTYFVGDHGLKGDWVGGPGGSGTNDTAALMAGIASVPDGSKIVFDKTKTYRLDPMSLVGKDIELDFNGCTVVTKTMDASNLAAAQPFLSWSSEVGDELSMATAGANRGDTYITMNPFSAANQLSPGDYVLLRDRFPVANWQTGTNMAWVGVGEVAQVASVVASTGRVNLRSPLRHRYRSNGGSVPKVRRVIKPVSPKVRNLGKIMDTNPGGAYTGDVETGGAHLFYFYGCIEPEVHHVKADGFQNHVVNFNSCLRPYLYRGEGRNPFQVSSGHGYVCRFVHCVDGLAERLRGYGVRHVANYVGSVNCGTAWSWSFHPAGVSFQTHGLQSRDSFSIDDSVVGGDSSGWSHGNPQFGPDYGFRVVRPHYYGIQRGVLARSLSEGTFVIEPDIHTTLKGIEVSGGAKDTVVDLTSGLIEIFGSDAGSYAVHAADVDAAGTAFKPDGIAVIGKGRLIGPRAVVELDATNVAPGDVTIDTAQMITGDKTLGNVGFFGKAALAARPAATLELGTVLSDLGLREAGGAYQIITSGAVAFTGGLRFGSNVRTANTTLSAGNAPVNLCNADAGAITMTLFNTGTAGYRFLFKRTSGGSNNVTVQAGSGGSIDGQPSIVLDAQYKWVEVISSTTVGAWFVIGRG</sequence>
<protein>
    <submittedName>
        <fullName evidence="1">Minor tail protein</fullName>
    </submittedName>
</protein>
<dbReference type="KEGG" id="vg:80560576"/>
<keyword evidence="2" id="KW-1185">Reference proteome</keyword>
<dbReference type="SUPFAM" id="SSF69349">
    <property type="entry name" value="Phage fibre proteins"/>
    <property type="match status" value="1"/>
</dbReference>